<dbReference type="InterPro" id="IPR038318">
    <property type="entry name" value="KdpD_sf"/>
</dbReference>
<evidence type="ECO:0000256" key="10">
    <source>
        <dbReference type="ARBA" id="ARBA00022989"/>
    </source>
</evidence>
<evidence type="ECO:0000256" key="14">
    <source>
        <dbReference type="SAM" id="Phobius"/>
    </source>
</evidence>
<feature type="region of interest" description="Disordered" evidence="13">
    <location>
        <begin position="892"/>
        <end position="912"/>
    </location>
</feature>
<keyword evidence="6 14" id="KW-0812">Transmembrane</keyword>
<keyword evidence="4" id="KW-0597">Phosphoprotein</keyword>
<dbReference type="Proteomes" id="UP000190135">
    <property type="component" value="Unassembled WGS sequence"/>
</dbReference>
<dbReference type="GO" id="GO:0000155">
    <property type="term" value="F:phosphorelay sensor kinase activity"/>
    <property type="evidence" value="ECO:0007669"/>
    <property type="project" value="InterPro"/>
</dbReference>
<dbReference type="FunFam" id="3.30.565.10:FF:000006">
    <property type="entry name" value="Sensor histidine kinase WalK"/>
    <property type="match status" value="1"/>
</dbReference>
<dbReference type="InterPro" id="IPR036890">
    <property type="entry name" value="HATPase_C_sf"/>
</dbReference>
<dbReference type="InterPro" id="IPR027417">
    <property type="entry name" value="P-loop_NTPase"/>
</dbReference>
<dbReference type="PROSITE" id="PS50109">
    <property type="entry name" value="HIS_KIN"/>
    <property type="match status" value="1"/>
</dbReference>
<dbReference type="SUPFAM" id="SSF55874">
    <property type="entry name" value="ATPase domain of HSP90 chaperone/DNA topoisomerase II/histidine kinase"/>
    <property type="match status" value="1"/>
</dbReference>
<evidence type="ECO:0000313" key="16">
    <source>
        <dbReference type="EMBL" id="SKA17672.1"/>
    </source>
</evidence>
<dbReference type="Pfam" id="PF13493">
    <property type="entry name" value="DUF4118"/>
    <property type="match status" value="1"/>
</dbReference>
<evidence type="ECO:0000256" key="4">
    <source>
        <dbReference type="ARBA" id="ARBA00022553"/>
    </source>
</evidence>
<evidence type="ECO:0000256" key="3">
    <source>
        <dbReference type="ARBA" id="ARBA00012438"/>
    </source>
</evidence>
<accession>A0A1T4RNZ2</accession>
<comment type="catalytic activity">
    <reaction evidence="1">
        <text>ATP + protein L-histidine = ADP + protein N-phospho-L-histidine.</text>
        <dbReference type="EC" id="2.7.13.3"/>
    </reaction>
</comment>
<dbReference type="InterPro" id="IPR036097">
    <property type="entry name" value="HisK_dim/P_sf"/>
</dbReference>
<keyword evidence="17" id="KW-1185">Reference proteome</keyword>
<dbReference type="FunFam" id="3.40.50.300:FF:000483">
    <property type="entry name" value="Sensor histidine kinase KdpD"/>
    <property type="match status" value="1"/>
</dbReference>
<sequence length="912" mass="99266">MSDTETRPEPEALLAEAAREGRGKLKVFLGAAPGVGKTFAMLEAARMRRTEGVDVVVAVVETHGRAETERLLAGLEIIPRSHLFYRGRALPEMNLDGVLARKPALALVDELAHTNVEGSRHAKRWQDVDELLTAGIDVYTTLNVQHIESLNDVVARISGVRVRETVPDTVLEIADDVELIDLPPDELIARLRQGKVYIQEQIARAIQNFFSKGNLTALRELAMRVAADRVDAQMTAHMRTHAIPGPWPTRERILVCVNEAPAAKSLVRATKRMAERARLPWIALSVVTASSEQLPEKEKDARVEALRLAETLGAEVVTINAASNVADEVLAFARARNVARIVIGRPRLRRFVPSLMRETVADTILKQAVDFEVTVVSPDAKAARETALRAGLPPIERRPKAYLWSALAVALASAAAQMILSFMPVESLALVFLPAVLFASARYGLVPSIFASFLAFLTYNFFFTEPYHTFNVYRESEILTLLLFLVVSIVTGNQTARLRRQAAAQKAIAERTTRLYEFARKIASAASLDDVVWAAVHHVAATLHCDALLLGPNENGRLTILGGFPPEDQLDARDWGAANWAFAHKEAAGWSSVTLPASSWLFLPLGREAGINGLLGVKFKQGRYPSPDDRRLLDALVDQIYLAMERTRLASDMEETRLLSETERLRAALLSSVSHDLRTPLVSIIGAASSLLEAGDALTDAGRHALAETIFEEGERLNRYVQNLLDMTRLSYGALKIRRETIDVREILGGAARRLAHALGTHRLVVDLPEDLPLVDGDPVLLEQVITNVLDNAAKYAPAETDIAVSAMAAAGRMALSISDEGPGIPLEDRRKVFDMFYRVRAGDGQKAGTGLGLAICQGILDAHGGSIRAEPAHDDGGGTRIVIELPVAEHGGGAPLGDSAAPEGVVPEDME</sequence>
<dbReference type="Gene3D" id="3.40.50.300">
    <property type="entry name" value="P-loop containing nucleotide triphosphate hydrolases"/>
    <property type="match status" value="1"/>
</dbReference>
<protein>
    <recommendedName>
        <fullName evidence="3">histidine kinase</fullName>
        <ecNumber evidence="3">2.7.13.3</ecNumber>
    </recommendedName>
</protein>
<dbReference type="PANTHER" id="PTHR45569:SF1">
    <property type="entry name" value="SENSOR PROTEIN KDPD"/>
    <property type="match status" value="1"/>
</dbReference>
<dbReference type="InterPro" id="IPR029016">
    <property type="entry name" value="GAF-like_dom_sf"/>
</dbReference>
<dbReference type="SUPFAM" id="SSF47384">
    <property type="entry name" value="Homodimeric domain of signal transducing histidine kinase"/>
    <property type="match status" value="1"/>
</dbReference>
<keyword evidence="8 16" id="KW-0418">Kinase</keyword>
<dbReference type="Gene3D" id="1.20.120.620">
    <property type="entry name" value="Backbone structure of the membrane domain of e. Coli histidine kinase receptor kdpd"/>
    <property type="match status" value="1"/>
</dbReference>
<evidence type="ECO:0000256" key="8">
    <source>
        <dbReference type="ARBA" id="ARBA00022777"/>
    </source>
</evidence>
<dbReference type="InterPro" id="IPR025201">
    <property type="entry name" value="KdpD_TM"/>
</dbReference>
<keyword evidence="12 14" id="KW-0472">Membrane</keyword>
<dbReference type="Gene3D" id="1.10.287.130">
    <property type="match status" value="1"/>
</dbReference>
<dbReference type="Pfam" id="PF00512">
    <property type="entry name" value="HisKA"/>
    <property type="match status" value="1"/>
</dbReference>
<dbReference type="Pfam" id="PF02518">
    <property type="entry name" value="HATPase_c"/>
    <property type="match status" value="1"/>
</dbReference>
<dbReference type="Pfam" id="PF00582">
    <property type="entry name" value="Usp"/>
    <property type="match status" value="1"/>
</dbReference>
<evidence type="ECO:0000256" key="11">
    <source>
        <dbReference type="ARBA" id="ARBA00023012"/>
    </source>
</evidence>
<keyword evidence="11" id="KW-0902">Two-component regulatory system</keyword>
<comment type="subcellular location">
    <subcellularLocation>
        <location evidence="2">Membrane</location>
        <topology evidence="2">Multi-pass membrane protein</topology>
    </subcellularLocation>
</comment>
<dbReference type="Gene3D" id="3.30.565.10">
    <property type="entry name" value="Histidine kinase-like ATPase, C-terminal domain"/>
    <property type="match status" value="1"/>
</dbReference>
<feature type="transmembrane region" description="Helical" evidence="14">
    <location>
        <begin position="430"/>
        <end position="458"/>
    </location>
</feature>
<dbReference type="STRING" id="1365950.SAMN05428963_107132"/>
<dbReference type="GO" id="GO:0005737">
    <property type="term" value="C:cytoplasm"/>
    <property type="evidence" value="ECO:0007669"/>
    <property type="project" value="UniProtKB-ARBA"/>
</dbReference>
<dbReference type="SUPFAM" id="SSF52402">
    <property type="entry name" value="Adenine nucleotide alpha hydrolases-like"/>
    <property type="match status" value="1"/>
</dbReference>
<organism evidence="16 17">
    <name type="scientific">Consotaella salsifontis</name>
    <dbReference type="NCBI Taxonomy" id="1365950"/>
    <lineage>
        <taxon>Bacteria</taxon>
        <taxon>Pseudomonadati</taxon>
        <taxon>Pseudomonadota</taxon>
        <taxon>Alphaproteobacteria</taxon>
        <taxon>Hyphomicrobiales</taxon>
        <taxon>Aurantimonadaceae</taxon>
        <taxon>Consotaella</taxon>
    </lineage>
</organism>
<evidence type="ECO:0000256" key="13">
    <source>
        <dbReference type="SAM" id="MobiDB-lite"/>
    </source>
</evidence>
<reference evidence="16 17" key="1">
    <citation type="submission" date="2017-02" db="EMBL/GenBank/DDBJ databases">
        <authorList>
            <person name="Peterson S.W."/>
        </authorList>
    </citation>
    <scope>NUCLEOTIDE SEQUENCE [LARGE SCALE GENOMIC DNA]</scope>
    <source>
        <strain evidence="16 17">USBA 369</strain>
    </source>
</reference>
<dbReference type="EMBL" id="FUXL01000007">
    <property type="protein sequence ID" value="SKA17672.1"/>
    <property type="molecule type" value="Genomic_DNA"/>
</dbReference>
<dbReference type="InterPro" id="IPR003594">
    <property type="entry name" value="HATPase_dom"/>
</dbReference>
<dbReference type="Gene3D" id="3.30.450.40">
    <property type="match status" value="1"/>
</dbReference>
<dbReference type="RefSeq" id="WP_078708633.1">
    <property type="nucleotide sequence ID" value="NZ_FUXL01000007.1"/>
</dbReference>
<dbReference type="InterPro" id="IPR052023">
    <property type="entry name" value="Histidine_kinase_KdpD"/>
</dbReference>
<feature type="domain" description="Histidine kinase" evidence="15">
    <location>
        <begin position="672"/>
        <end position="890"/>
    </location>
</feature>
<keyword evidence="5" id="KW-0808">Transferase</keyword>
<dbReference type="InterPro" id="IPR003661">
    <property type="entry name" value="HisK_dim/P_dom"/>
</dbReference>
<dbReference type="Pfam" id="PF02702">
    <property type="entry name" value="KdpD"/>
    <property type="match status" value="1"/>
</dbReference>
<dbReference type="SUPFAM" id="SSF55781">
    <property type="entry name" value="GAF domain-like"/>
    <property type="match status" value="1"/>
</dbReference>
<dbReference type="InterPro" id="IPR003852">
    <property type="entry name" value="Sig_transdc_His_kinase_KdpD_N"/>
</dbReference>
<dbReference type="Gene3D" id="3.40.50.620">
    <property type="entry name" value="HUPs"/>
    <property type="match status" value="1"/>
</dbReference>
<dbReference type="GO" id="GO:0005886">
    <property type="term" value="C:plasma membrane"/>
    <property type="evidence" value="ECO:0007669"/>
    <property type="project" value="TreeGrafter"/>
</dbReference>
<evidence type="ECO:0000313" key="17">
    <source>
        <dbReference type="Proteomes" id="UP000190135"/>
    </source>
</evidence>
<dbReference type="GO" id="GO:0005524">
    <property type="term" value="F:ATP binding"/>
    <property type="evidence" value="ECO:0007669"/>
    <property type="project" value="UniProtKB-KW"/>
</dbReference>
<keyword evidence="9" id="KW-0067">ATP-binding</keyword>
<dbReference type="AlphaFoldDB" id="A0A1T4RNZ2"/>
<dbReference type="SMART" id="SM00388">
    <property type="entry name" value="HisKA"/>
    <property type="match status" value="1"/>
</dbReference>
<evidence type="ECO:0000256" key="2">
    <source>
        <dbReference type="ARBA" id="ARBA00004141"/>
    </source>
</evidence>
<proteinExistence type="predicted"/>
<dbReference type="CDD" id="cd00075">
    <property type="entry name" value="HATPase"/>
    <property type="match status" value="1"/>
</dbReference>
<evidence type="ECO:0000259" key="15">
    <source>
        <dbReference type="PROSITE" id="PS50109"/>
    </source>
</evidence>
<dbReference type="PRINTS" id="PR00344">
    <property type="entry name" value="BCTRLSENSOR"/>
</dbReference>
<keyword evidence="10 14" id="KW-1133">Transmembrane helix</keyword>
<dbReference type="InterPro" id="IPR006016">
    <property type="entry name" value="UspA"/>
</dbReference>
<evidence type="ECO:0000256" key="9">
    <source>
        <dbReference type="ARBA" id="ARBA00022840"/>
    </source>
</evidence>
<dbReference type="SMART" id="SM00387">
    <property type="entry name" value="HATPase_c"/>
    <property type="match status" value="1"/>
</dbReference>
<feature type="transmembrane region" description="Helical" evidence="14">
    <location>
        <begin position="478"/>
        <end position="496"/>
    </location>
</feature>
<dbReference type="InterPro" id="IPR004358">
    <property type="entry name" value="Sig_transdc_His_kin-like_C"/>
</dbReference>
<dbReference type="PANTHER" id="PTHR45569">
    <property type="entry name" value="SENSOR PROTEIN KDPD"/>
    <property type="match status" value="1"/>
</dbReference>
<dbReference type="CDD" id="cd00082">
    <property type="entry name" value="HisKA"/>
    <property type="match status" value="1"/>
</dbReference>
<keyword evidence="7" id="KW-0547">Nucleotide-binding</keyword>
<evidence type="ECO:0000256" key="7">
    <source>
        <dbReference type="ARBA" id="ARBA00022741"/>
    </source>
</evidence>
<dbReference type="OrthoDB" id="9806130at2"/>
<evidence type="ECO:0000256" key="1">
    <source>
        <dbReference type="ARBA" id="ARBA00000085"/>
    </source>
</evidence>
<evidence type="ECO:0000256" key="5">
    <source>
        <dbReference type="ARBA" id="ARBA00022679"/>
    </source>
</evidence>
<feature type="transmembrane region" description="Helical" evidence="14">
    <location>
        <begin position="402"/>
        <end position="423"/>
    </location>
</feature>
<evidence type="ECO:0000256" key="6">
    <source>
        <dbReference type="ARBA" id="ARBA00022692"/>
    </source>
</evidence>
<dbReference type="InterPro" id="IPR005467">
    <property type="entry name" value="His_kinase_dom"/>
</dbReference>
<dbReference type="InterPro" id="IPR014729">
    <property type="entry name" value="Rossmann-like_a/b/a_fold"/>
</dbReference>
<name>A0A1T4RNZ2_9HYPH</name>
<gene>
    <name evidence="16" type="ORF">SAMN05428963_107132</name>
</gene>
<dbReference type="EC" id="2.7.13.3" evidence="3"/>
<evidence type="ECO:0000256" key="12">
    <source>
        <dbReference type="ARBA" id="ARBA00023136"/>
    </source>
</evidence>